<gene>
    <name evidence="4" type="ORF">SAMN05660472_01785</name>
</gene>
<keyword evidence="5" id="KW-1185">Reference proteome</keyword>
<evidence type="ECO:0000313" key="5">
    <source>
        <dbReference type="Proteomes" id="UP000198718"/>
    </source>
</evidence>
<name>A0A1G9DZI7_9FIRM</name>
<dbReference type="PANTHER" id="PTHR30469:SF15">
    <property type="entry name" value="HLYD FAMILY OF SECRETION PROTEINS"/>
    <property type="match status" value="1"/>
</dbReference>
<evidence type="ECO:0000256" key="1">
    <source>
        <dbReference type="ARBA" id="ARBA00009477"/>
    </source>
</evidence>
<dbReference type="RefSeq" id="WP_090553360.1">
    <property type="nucleotide sequence ID" value="NZ_FNFP01000003.1"/>
</dbReference>
<dbReference type="PROSITE" id="PS51257">
    <property type="entry name" value="PROKAR_LIPOPROTEIN"/>
    <property type="match status" value="1"/>
</dbReference>
<dbReference type="Gene3D" id="2.40.50.100">
    <property type="match status" value="1"/>
</dbReference>
<evidence type="ECO:0000313" key="4">
    <source>
        <dbReference type="EMBL" id="SDK69228.1"/>
    </source>
</evidence>
<protein>
    <submittedName>
        <fullName evidence="4">RND family efflux transporter, MFP subunit</fullName>
    </submittedName>
</protein>
<comment type="similarity">
    <text evidence="1">Belongs to the membrane fusion protein (MFP) (TC 8.A.1) family.</text>
</comment>
<dbReference type="STRING" id="393762.SAMN05660472_01785"/>
<dbReference type="InterPro" id="IPR006143">
    <property type="entry name" value="RND_pump_MFP"/>
</dbReference>
<dbReference type="NCBIfam" id="TIGR01730">
    <property type="entry name" value="RND_mfp"/>
    <property type="match status" value="1"/>
</dbReference>
<accession>A0A1G9DZI7</accession>
<dbReference type="Pfam" id="PF25917">
    <property type="entry name" value="BSH_RND"/>
    <property type="match status" value="1"/>
</dbReference>
<feature type="domain" description="Multidrug resistance protein MdtA-like barrel-sandwich hybrid" evidence="2">
    <location>
        <begin position="73"/>
        <end position="210"/>
    </location>
</feature>
<dbReference type="Proteomes" id="UP000198718">
    <property type="component" value="Unassembled WGS sequence"/>
</dbReference>
<evidence type="ECO:0000259" key="2">
    <source>
        <dbReference type="Pfam" id="PF25917"/>
    </source>
</evidence>
<feature type="domain" description="CzcB-like C-terminal circularly permuted SH3-like" evidence="3">
    <location>
        <begin position="296"/>
        <end position="350"/>
    </location>
</feature>
<dbReference type="Pfam" id="PF25975">
    <property type="entry name" value="CzcB_C"/>
    <property type="match status" value="1"/>
</dbReference>
<dbReference type="AlphaFoldDB" id="A0A1G9DZI7"/>
<dbReference type="GO" id="GO:0015562">
    <property type="term" value="F:efflux transmembrane transporter activity"/>
    <property type="evidence" value="ECO:0007669"/>
    <property type="project" value="TreeGrafter"/>
</dbReference>
<sequence>MWRKRDCIIIITTVLLIFLGGCRHDNVMEEERKVAVEVSTVKRGNIAEEITISSRLQPIKNIMIFPKTPGLEVTKLTVDVGDTVQEGDFLFELDKTPIRRQVEAARKAYGQAQKNYRIQKQEMEAVKPIIPTVPVGFWGVQETPSPMDNRLMDTSLVALEGQLEQARLAYITALEQLDEMEYYAPIDGVVTQTNLQENQMVIQTQPAMVISNTNLLKLELYVVKELLNSLKIGQEVAIDVAEDKNIGSVTMISKVPDPRTNLYYIQINVDNGDGRLLAGSFCRVIIERQRRDNTLLIPKEAIVFEDNTPIIFIEENQRPVKRQIELGIDGGKMVEVVKGIGEGDRVIVKGQHYIDENTLLTVVRSDNHENF</sequence>
<proteinExistence type="inferred from homology"/>
<dbReference type="OrthoDB" id="2015187at2"/>
<dbReference type="InterPro" id="IPR058625">
    <property type="entry name" value="MdtA-like_BSH"/>
</dbReference>
<dbReference type="Gene3D" id="2.40.30.170">
    <property type="match status" value="1"/>
</dbReference>
<dbReference type="Gene3D" id="2.40.420.20">
    <property type="match status" value="1"/>
</dbReference>
<dbReference type="PANTHER" id="PTHR30469">
    <property type="entry name" value="MULTIDRUG RESISTANCE PROTEIN MDTA"/>
    <property type="match status" value="1"/>
</dbReference>
<dbReference type="GO" id="GO:1990281">
    <property type="term" value="C:efflux pump complex"/>
    <property type="evidence" value="ECO:0007669"/>
    <property type="project" value="TreeGrafter"/>
</dbReference>
<evidence type="ECO:0000259" key="3">
    <source>
        <dbReference type="Pfam" id="PF25975"/>
    </source>
</evidence>
<reference evidence="4 5" key="1">
    <citation type="submission" date="2016-10" db="EMBL/GenBank/DDBJ databases">
        <authorList>
            <person name="de Groot N.N."/>
        </authorList>
    </citation>
    <scope>NUCLEOTIDE SEQUENCE [LARGE SCALE GENOMIC DNA]</scope>
    <source>
        <strain evidence="4 5">DSM 18346</strain>
    </source>
</reference>
<dbReference type="EMBL" id="FNFP01000003">
    <property type="protein sequence ID" value="SDK69228.1"/>
    <property type="molecule type" value="Genomic_DNA"/>
</dbReference>
<dbReference type="InterPro" id="IPR058649">
    <property type="entry name" value="CzcB_C"/>
</dbReference>
<organism evidence="4 5">
    <name type="scientific">Natronincola ferrireducens</name>
    <dbReference type="NCBI Taxonomy" id="393762"/>
    <lineage>
        <taxon>Bacteria</taxon>
        <taxon>Bacillati</taxon>
        <taxon>Bacillota</taxon>
        <taxon>Clostridia</taxon>
        <taxon>Peptostreptococcales</taxon>
        <taxon>Natronincolaceae</taxon>
        <taxon>Natronincola</taxon>
    </lineage>
</organism>
<dbReference type="SUPFAM" id="SSF111369">
    <property type="entry name" value="HlyD-like secretion proteins"/>
    <property type="match status" value="1"/>
</dbReference>